<evidence type="ECO:0000256" key="6">
    <source>
        <dbReference type="ARBA" id="ARBA00022741"/>
    </source>
</evidence>
<dbReference type="PANTHER" id="PTHR43134">
    <property type="entry name" value="SIGNAL RECOGNITION PARTICLE RECEPTOR SUBUNIT ALPHA"/>
    <property type="match status" value="1"/>
</dbReference>
<dbReference type="InterPro" id="IPR020006">
    <property type="entry name" value="FlhF"/>
</dbReference>
<sequence>MKVKKYTAPTMPDAMKQVRKELGEAAVILNSKEKNSRGLLGLFKKKSIEVIAAVDPQPIKQSPKTSLQKEKEFKRSSFAIKDSQPDKSVKTDQELLNEIRELKAELNQTEGKKNYPSPLDSIYLKLEKQGISHKLINEMMDDLLTEYYSNGKINDSSHYMKMIKNILYEKLQDATDFKLSEHIKTVYLFGPTGVGKTTTVAKLAADQAINQGKNVGLITLDTYRIAAVEQLKTYAKILGLPVEVAYNKDDFERAREKFSDQDLILVDTAGRNFKKDEYINQMKQFVNFTEEDALFCVLSLTTKEQDLKEIYSRFHDLSVNNVILTKIDETSQYGPIINLWDQYQFKIAYLTTGQDVPNDIERPTSKRLTDMIAGETR</sequence>
<dbReference type="SUPFAM" id="SSF52540">
    <property type="entry name" value="P-loop containing nucleoside triphosphate hydrolases"/>
    <property type="match status" value="1"/>
</dbReference>
<dbReference type="NCBIfam" id="TIGR03499">
    <property type="entry name" value="FlhF"/>
    <property type="match status" value="1"/>
</dbReference>
<dbReference type="CDD" id="cd17873">
    <property type="entry name" value="FlhF"/>
    <property type="match status" value="1"/>
</dbReference>
<accession>A0ABN0ZWH3</accession>
<protein>
    <recommendedName>
        <fullName evidence="3 13">Flagellar biosynthesis protein FlhF</fullName>
    </recommendedName>
</protein>
<evidence type="ECO:0000313" key="18">
    <source>
        <dbReference type="Proteomes" id="UP001500740"/>
    </source>
</evidence>
<keyword evidence="11" id="KW-1006">Bacterial flagellum protein export</keyword>
<feature type="domain" description="AAA+ ATPase" evidence="15">
    <location>
        <begin position="182"/>
        <end position="324"/>
    </location>
</feature>
<keyword evidence="17" id="KW-0966">Cell projection</keyword>
<evidence type="ECO:0000256" key="8">
    <source>
        <dbReference type="ARBA" id="ARBA00022927"/>
    </source>
</evidence>
<evidence type="ECO:0000259" key="15">
    <source>
        <dbReference type="SMART" id="SM00382"/>
    </source>
</evidence>
<evidence type="ECO:0000313" key="17">
    <source>
        <dbReference type="EMBL" id="GAA0461375.1"/>
    </source>
</evidence>
<comment type="subcellular location">
    <subcellularLocation>
        <location evidence="1">Cell membrane</location>
        <topology evidence="1">Peripheral membrane protein</topology>
        <orientation evidence="1">Cytoplasmic side</orientation>
    </subcellularLocation>
</comment>
<evidence type="ECO:0000256" key="10">
    <source>
        <dbReference type="ARBA" id="ARBA00023136"/>
    </source>
</evidence>
<dbReference type="Gene3D" id="1.20.120.1380">
    <property type="entry name" value="Flagellar FlhF biosynthesis protein, N domain"/>
    <property type="match status" value="1"/>
</dbReference>
<keyword evidence="17" id="KW-0282">Flagellum</keyword>
<keyword evidence="6" id="KW-0547">Nucleotide-binding</keyword>
<dbReference type="Gene3D" id="3.40.50.300">
    <property type="entry name" value="P-loop containing nucleotide triphosphate hydrolases"/>
    <property type="match status" value="1"/>
</dbReference>
<evidence type="ECO:0000256" key="2">
    <source>
        <dbReference type="ARBA" id="ARBA00008531"/>
    </source>
</evidence>
<keyword evidence="18" id="KW-1185">Reference proteome</keyword>
<gene>
    <name evidence="17" type="primary">flhF</name>
    <name evidence="17" type="ORF">GCM10008935_16030</name>
</gene>
<comment type="function">
    <text evidence="12">Necessary for flagellar biosynthesis. May be involved in translocation of the flagellum.</text>
</comment>
<comment type="similarity">
    <text evidence="2">Belongs to the GTP-binding SRP family.</text>
</comment>
<proteinExistence type="inferred from homology"/>
<dbReference type="InterPro" id="IPR003593">
    <property type="entry name" value="AAA+_ATPase"/>
</dbReference>
<comment type="caution">
    <text evidence="17">The sequence shown here is derived from an EMBL/GenBank/DDBJ whole genome shotgun (WGS) entry which is preliminary data.</text>
</comment>
<evidence type="ECO:0000256" key="9">
    <source>
        <dbReference type="ARBA" id="ARBA00023134"/>
    </source>
</evidence>
<evidence type="ECO:0000256" key="14">
    <source>
        <dbReference type="SAM" id="MobiDB-lite"/>
    </source>
</evidence>
<dbReference type="EMBL" id="BAAACZ010000011">
    <property type="protein sequence ID" value="GAA0461375.1"/>
    <property type="molecule type" value="Genomic_DNA"/>
</dbReference>
<evidence type="ECO:0000256" key="12">
    <source>
        <dbReference type="ARBA" id="ARBA00025337"/>
    </source>
</evidence>
<feature type="domain" description="SRP54-type proteins GTP-binding" evidence="16">
    <location>
        <begin position="184"/>
        <end position="374"/>
    </location>
</feature>
<keyword evidence="17" id="KW-0969">Cilium</keyword>
<keyword evidence="9" id="KW-0342">GTP-binding</keyword>
<evidence type="ECO:0000256" key="1">
    <source>
        <dbReference type="ARBA" id="ARBA00004413"/>
    </source>
</evidence>
<dbReference type="InterPro" id="IPR047040">
    <property type="entry name" value="FlhF__GTPase_dom"/>
</dbReference>
<dbReference type="PANTHER" id="PTHR43134:SF3">
    <property type="entry name" value="FLAGELLAR BIOSYNTHESIS PROTEIN FLHF"/>
    <property type="match status" value="1"/>
</dbReference>
<keyword evidence="10" id="KW-0472">Membrane</keyword>
<keyword evidence="5" id="KW-1003">Cell membrane</keyword>
<evidence type="ECO:0000256" key="11">
    <source>
        <dbReference type="ARBA" id="ARBA00023225"/>
    </source>
</evidence>
<feature type="region of interest" description="Disordered" evidence="14">
    <location>
        <begin position="60"/>
        <end position="89"/>
    </location>
</feature>
<dbReference type="SMART" id="SM00962">
    <property type="entry name" value="SRP54"/>
    <property type="match status" value="1"/>
</dbReference>
<dbReference type="Proteomes" id="UP001500740">
    <property type="component" value="Unassembled WGS sequence"/>
</dbReference>
<evidence type="ECO:0000256" key="13">
    <source>
        <dbReference type="NCBIfam" id="TIGR03499"/>
    </source>
</evidence>
<name>A0ABN0ZWH3_9BACI</name>
<evidence type="ECO:0000256" key="7">
    <source>
        <dbReference type="ARBA" id="ARBA00022795"/>
    </source>
</evidence>
<evidence type="ECO:0000259" key="16">
    <source>
        <dbReference type="SMART" id="SM00962"/>
    </source>
</evidence>
<evidence type="ECO:0000256" key="3">
    <source>
        <dbReference type="ARBA" id="ARBA00014919"/>
    </source>
</evidence>
<reference evidence="17 18" key="1">
    <citation type="journal article" date="2019" name="Int. J. Syst. Evol. Microbiol.">
        <title>The Global Catalogue of Microorganisms (GCM) 10K type strain sequencing project: providing services to taxonomists for standard genome sequencing and annotation.</title>
        <authorList>
            <consortium name="The Broad Institute Genomics Platform"/>
            <consortium name="The Broad Institute Genome Sequencing Center for Infectious Disease"/>
            <person name="Wu L."/>
            <person name="Ma J."/>
        </authorList>
    </citation>
    <scope>NUCLEOTIDE SEQUENCE [LARGE SCALE GENOMIC DNA]</scope>
    <source>
        <strain evidence="17 18">JCM 14193</strain>
    </source>
</reference>
<dbReference type="InterPro" id="IPR027417">
    <property type="entry name" value="P-loop_NTPase"/>
</dbReference>
<keyword evidence="4" id="KW-0813">Transport</keyword>
<evidence type="ECO:0000256" key="4">
    <source>
        <dbReference type="ARBA" id="ARBA00022448"/>
    </source>
</evidence>
<dbReference type="InterPro" id="IPR000897">
    <property type="entry name" value="SRP54_GTPase_dom"/>
</dbReference>
<dbReference type="Pfam" id="PF00448">
    <property type="entry name" value="SRP54"/>
    <property type="match status" value="1"/>
</dbReference>
<organism evidence="17 18">
    <name type="scientific">Alkalibacillus silvisoli</name>
    <dbReference type="NCBI Taxonomy" id="392823"/>
    <lineage>
        <taxon>Bacteria</taxon>
        <taxon>Bacillati</taxon>
        <taxon>Bacillota</taxon>
        <taxon>Bacilli</taxon>
        <taxon>Bacillales</taxon>
        <taxon>Bacillaceae</taxon>
        <taxon>Alkalibacillus</taxon>
    </lineage>
</organism>
<keyword evidence="8" id="KW-0653">Protein transport</keyword>
<dbReference type="SMART" id="SM00382">
    <property type="entry name" value="AAA"/>
    <property type="match status" value="1"/>
</dbReference>
<dbReference type="RefSeq" id="WP_343782960.1">
    <property type="nucleotide sequence ID" value="NZ_BAAACZ010000011.1"/>
</dbReference>
<evidence type="ECO:0000256" key="5">
    <source>
        <dbReference type="ARBA" id="ARBA00022475"/>
    </source>
</evidence>
<keyword evidence="7" id="KW-1005">Bacterial flagellum biogenesis</keyword>